<reference evidence="2 4" key="1">
    <citation type="journal article" date="2014" name="ISME J.">
        <title>Trehalose/2-sulfotrehalose biosynthesis and glycine-betaine uptake are widely spread mechanisms for osmoadaptation in the Halobacteriales.</title>
        <authorList>
            <person name="Youssef N.H."/>
            <person name="Savage-Ashlock K.N."/>
            <person name="McCully A.L."/>
            <person name="Luedtke B."/>
            <person name="Shaw E.I."/>
            <person name="Hoff W.D."/>
            <person name="Elshahed M.S."/>
        </authorList>
    </citation>
    <scope>NUCLEOTIDE SEQUENCE [LARGE SCALE GENOMIC DNA]</scope>
    <source>
        <strain evidence="2 4">DX253</strain>
    </source>
</reference>
<dbReference type="EMBL" id="FRAN01000007">
    <property type="protein sequence ID" value="SHL49888.1"/>
    <property type="molecule type" value="Genomic_DNA"/>
</dbReference>
<keyword evidence="5" id="KW-1185">Reference proteome</keyword>
<keyword evidence="1" id="KW-0472">Membrane</keyword>
<evidence type="ECO:0000313" key="4">
    <source>
        <dbReference type="Proteomes" id="UP000003751"/>
    </source>
</evidence>
<name>E7QMV6_HALPU</name>
<protein>
    <submittedName>
        <fullName evidence="2">Uncharacterized protein</fullName>
    </submittedName>
</protein>
<dbReference type="PATRIC" id="fig|797209.4.peg.257"/>
<keyword evidence="1" id="KW-1133">Transmembrane helix</keyword>
<evidence type="ECO:0000256" key="1">
    <source>
        <dbReference type="SAM" id="Phobius"/>
    </source>
</evidence>
<proteinExistence type="predicted"/>
<evidence type="ECO:0000313" key="2">
    <source>
        <dbReference type="EMBL" id="EFW93751.1"/>
    </source>
</evidence>
<evidence type="ECO:0000313" key="3">
    <source>
        <dbReference type="EMBL" id="SHL49888.1"/>
    </source>
</evidence>
<reference evidence="3" key="2">
    <citation type="submission" date="2016-11" db="EMBL/GenBank/DDBJ databases">
        <authorList>
            <person name="Jaros S."/>
            <person name="Januszkiewicz K."/>
            <person name="Wedrychowicz H."/>
        </authorList>
    </citation>
    <scope>NUCLEOTIDE SEQUENCE [LARGE SCALE GENOMIC DNA]</scope>
    <source>
        <strain evidence="3">DX253</strain>
    </source>
</reference>
<evidence type="ECO:0000313" key="5">
    <source>
        <dbReference type="Proteomes" id="UP000184203"/>
    </source>
</evidence>
<dbReference type="Proteomes" id="UP000003751">
    <property type="component" value="Unassembled WGS sequence"/>
</dbReference>
<organism evidence="2 4">
    <name type="scientific">Haladaptatus paucihalophilus DX253</name>
    <dbReference type="NCBI Taxonomy" id="797209"/>
    <lineage>
        <taxon>Archaea</taxon>
        <taxon>Methanobacteriati</taxon>
        <taxon>Methanobacteriota</taxon>
        <taxon>Stenosarchaea group</taxon>
        <taxon>Halobacteria</taxon>
        <taxon>Halobacteriales</taxon>
        <taxon>Haladaptataceae</taxon>
        <taxon>Haladaptatus</taxon>
    </lineage>
</organism>
<dbReference type="STRING" id="797209.GCA_000376445_01937"/>
<dbReference type="AlphaFoldDB" id="E7QMV6"/>
<dbReference type="RefSeq" id="WP_007976294.1">
    <property type="nucleotide sequence ID" value="NZ_AEMG01000002.1"/>
</dbReference>
<gene>
    <name evidence="3" type="ORF">SAMN05444342_3973</name>
    <name evidence="2" type="ORF">ZOD2009_01370</name>
</gene>
<dbReference type="EMBL" id="AEMG01000002">
    <property type="protein sequence ID" value="EFW93751.1"/>
    <property type="molecule type" value="Genomic_DNA"/>
</dbReference>
<reference evidence="5" key="3">
    <citation type="submission" date="2016-11" db="EMBL/GenBank/DDBJ databases">
        <authorList>
            <person name="Varghese N."/>
            <person name="Submissions S."/>
        </authorList>
    </citation>
    <scope>NUCLEOTIDE SEQUENCE [LARGE SCALE GENOMIC DNA]</scope>
    <source>
        <strain evidence="5">DX253</strain>
    </source>
</reference>
<feature type="transmembrane region" description="Helical" evidence="1">
    <location>
        <begin position="12"/>
        <end position="29"/>
    </location>
</feature>
<sequence>MTEITLTDLRIIFGTALGLTVFGILMTTGEGPQSLITTMGGIIAFLVALFLVGLLFLYLQRRSAW</sequence>
<keyword evidence="1" id="KW-0812">Transmembrane</keyword>
<dbReference type="Proteomes" id="UP000184203">
    <property type="component" value="Unassembled WGS sequence"/>
</dbReference>
<feature type="transmembrane region" description="Helical" evidence="1">
    <location>
        <begin position="35"/>
        <end position="59"/>
    </location>
</feature>
<accession>E7QMV6</accession>